<accession>A0ABY4M057</accession>
<proteinExistence type="predicted"/>
<gene>
    <name evidence="2" type="ORF">K9S39_02205</name>
</gene>
<keyword evidence="3" id="KW-1185">Reference proteome</keyword>
<dbReference type="EMBL" id="CP086322">
    <property type="protein sequence ID" value="UQA90847.1"/>
    <property type="molecule type" value="Genomic_DNA"/>
</dbReference>
<evidence type="ECO:0000313" key="3">
    <source>
        <dbReference type="Proteomes" id="UP000830115"/>
    </source>
</evidence>
<evidence type="ECO:0000313" key="2">
    <source>
        <dbReference type="EMBL" id="UQA90847.1"/>
    </source>
</evidence>
<dbReference type="Proteomes" id="UP000830115">
    <property type="component" value="Chromosome"/>
</dbReference>
<feature type="region of interest" description="Disordered" evidence="1">
    <location>
        <begin position="1"/>
        <end position="24"/>
    </location>
</feature>
<protein>
    <submittedName>
        <fullName evidence="2">Uncharacterized protein</fullName>
    </submittedName>
</protein>
<organism evidence="2 3">
    <name type="scientific">Streptomyces halobius</name>
    <dbReference type="NCBI Taxonomy" id="2879846"/>
    <lineage>
        <taxon>Bacteria</taxon>
        <taxon>Bacillati</taxon>
        <taxon>Actinomycetota</taxon>
        <taxon>Actinomycetes</taxon>
        <taxon>Kitasatosporales</taxon>
        <taxon>Streptomycetaceae</taxon>
        <taxon>Streptomyces</taxon>
    </lineage>
</organism>
<dbReference type="RefSeq" id="WP_248861614.1">
    <property type="nucleotide sequence ID" value="NZ_CP086322.1"/>
</dbReference>
<name>A0ABY4M057_9ACTN</name>
<evidence type="ECO:0000256" key="1">
    <source>
        <dbReference type="SAM" id="MobiDB-lite"/>
    </source>
</evidence>
<reference evidence="2" key="1">
    <citation type="submission" date="2021-10" db="EMBL/GenBank/DDBJ databases">
        <title>Streptomyces nigrumlapis sp.nov.,an antimicrobial producing actinobacterium isolated from Black Gobi rocks.</title>
        <authorList>
            <person name="Wen Y."/>
            <person name="Zhang W."/>
            <person name="Liu X.G."/>
        </authorList>
    </citation>
    <scope>NUCLEOTIDE SEQUENCE</scope>
    <source>
        <strain evidence="2">ST13-2-2</strain>
    </source>
</reference>
<sequence>MTPNHSDEPNTVIRSTTPTADSHDARLTLLETQVRTLADAVRTLAQGMEKIPTQDTPDEEAARGARLAHEILLAQGL</sequence>